<dbReference type="SUPFAM" id="SSF57716">
    <property type="entry name" value="Glucocorticoid receptor-like (DNA-binding domain)"/>
    <property type="match status" value="1"/>
</dbReference>
<name>Q1JWV8_DESA6</name>
<feature type="domain" description="DnaK suppressor protein DksA N-terminal" evidence="7">
    <location>
        <begin position="21"/>
        <end position="91"/>
    </location>
</feature>
<sequence>MKRVVGSYHPHEEEPYMNQRQLDYFESQLKQWRTQLQQEAHDATREMREENVRAAELVEQSLSEYQRRMTLISHDRKSRLLAQINAALLRIKEGSYGYCVETGEEIGLRRLLAYPAAFLLVEVQEAREHRSRSFANGVG</sequence>
<gene>
    <name evidence="8" type="ORF">Dace_0651</name>
</gene>
<keyword evidence="2" id="KW-0863">Zinc-finger</keyword>
<accession>Q1JWV8</accession>
<reference evidence="8" key="1">
    <citation type="submission" date="2006-05" db="EMBL/GenBank/DDBJ databases">
        <title>Annotation of the draft genome assembly of Desulfuromonas acetoxidans DSM 684.</title>
        <authorList>
            <consortium name="US DOE Joint Genome Institute (JGI-ORNL)"/>
            <person name="Larimer F."/>
            <person name="Land M."/>
            <person name="Hauser L."/>
        </authorList>
    </citation>
    <scope>NUCLEOTIDE SEQUENCE [LARGE SCALE GENOMIC DNA]</scope>
    <source>
        <strain evidence="8">DSM 684</strain>
    </source>
</reference>
<keyword evidence="1" id="KW-0479">Metal-binding</keyword>
<feature type="coiled-coil region" evidence="5">
    <location>
        <begin position="33"/>
        <end position="60"/>
    </location>
</feature>
<evidence type="ECO:0000313" key="9">
    <source>
        <dbReference type="Proteomes" id="UP000005695"/>
    </source>
</evidence>
<dbReference type="Pfam" id="PF21157">
    <property type="entry name" value="DksA_N"/>
    <property type="match status" value="1"/>
</dbReference>
<protein>
    <submittedName>
        <fullName evidence="8">Transcriptional regulators, TraR/DksA family</fullName>
    </submittedName>
</protein>
<organism evidence="8 9">
    <name type="scientific">Desulfuromonas acetoxidans (strain DSM 684 / 11070)</name>
    <dbReference type="NCBI Taxonomy" id="281689"/>
    <lineage>
        <taxon>Bacteria</taxon>
        <taxon>Pseudomonadati</taxon>
        <taxon>Thermodesulfobacteriota</taxon>
        <taxon>Desulfuromonadia</taxon>
        <taxon>Desulfuromonadales</taxon>
        <taxon>Desulfuromonadaceae</taxon>
        <taxon>Desulfuromonas</taxon>
    </lineage>
</organism>
<reference evidence="8" key="2">
    <citation type="submission" date="2006-05" db="EMBL/GenBank/DDBJ databases">
        <title>Sequencing of the draft genome and assembly of Desulfuromonas acetoxidans DSM 684.</title>
        <authorList>
            <consortium name="US DOE Joint Genome Institute (JGI-PGF)"/>
            <person name="Copeland A."/>
            <person name="Lucas S."/>
            <person name="Lapidus A."/>
            <person name="Barry K."/>
            <person name="Detter J.C."/>
            <person name="Glavina del Rio T."/>
            <person name="Hammon N."/>
            <person name="Israni S."/>
            <person name="Dalin E."/>
            <person name="Tice H."/>
            <person name="Bruce D."/>
            <person name="Pitluck S."/>
            <person name="Richardson P."/>
        </authorList>
    </citation>
    <scope>NUCLEOTIDE SEQUENCE [LARGE SCALE GENOMIC DNA]</scope>
    <source>
        <strain evidence="8">DSM 684</strain>
    </source>
</reference>
<dbReference type="PANTHER" id="PTHR33823">
    <property type="entry name" value="RNA POLYMERASE-BINDING TRANSCRIPTION FACTOR DKSA-RELATED"/>
    <property type="match status" value="1"/>
</dbReference>
<evidence type="ECO:0000259" key="7">
    <source>
        <dbReference type="Pfam" id="PF21157"/>
    </source>
</evidence>
<dbReference type="Pfam" id="PF01258">
    <property type="entry name" value="zf-dskA_traR"/>
    <property type="match status" value="1"/>
</dbReference>
<dbReference type="PANTHER" id="PTHR33823:SF2">
    <property type="entry name" value="RNA POLYMERASE-BINDING TRANSCRIPTION FACTOR DKSA"/>
    <property type="match status" value="1"/>
</dbReference>
<dbReference type="GO" id="GO:0008270">
    <property type="term" value="F:zinc ion binding"/>
    <property type="evidence" value="ECO:0007669"/>
    <property type="project" value="UniProtKB-KW"/>
</dbReference>
<evidence type="ECO:0000313" key="8">
    <source>
        <dbReference type="EMBL" id="EAT14686.1"/>
    </source>
</evidence>
<dbReference type="AlphaFoldDB" id="Q1JWV8"/>
<proteinExistence type="predicted"/>
<dbReference type="InterPro" id="IPR037187">
    <property type="entry name" value="DnaK_N"/>
</dbReference>
<dbReference type="PROSITE" id="PS51128">
    <property type="entry name" value="ZF_DKSA_2"/>
    <property type="match status" value="1"/>
</dbReference>
<evidence type="ECO:0000256" key="2">
    <source>
        <dbReference type="ARBA" id="ARBA00022771"/>
    </source>
</evidence>
<dbReference type="EMBL" id="AAEW02000019">
    <property type="protein sequence ID" value="EAT14686.1"/>
    <property type="molecule type" value="Genomic_DNA"/>
</dbReference>
<feature type="domain" description="Zinc finger DksA/TraR C4-type" evidence="6">
    <location>
        <begin position="94"/>
        <end position="129"/>
    </location>
</feature>
<dbReference type="InterPro" id="IPR048489">
    <property type="entry name" value="DksA_N"/>
</dbReference>
<dbReference type="RefSeq" id="WP_006002197.1">
    <property type="nucleotide sequence ID" value="NZ_AAEW02000019.1"/>
</dbReference>
<evidence type="ECO:0000256" key="3">
    <source>
        <dbReference type="ARBA" id="ARBA00022833"/>
    </source>
</evidence>
<dbReference type="Gene3D" id="1.20.120.910">
    <property type="entry name" value="DksA, coiled-coil domain"/>
    <property type="match status" value="1"/>
</dbReference>
<evidence type="ECO:0000256" key="4">
    <source>
        <dbReference type="PROSITE-ProRule" id="PRU00510"/>
    </source>
</evidence>
<evidence type="ECO:0000256" key="1">
    <source>
        <dbReference type="ARBA" id="ARBA00022723"/>
    </source>
</evidence>
<dbReference type="OrthoDB" id="9803742at2"/>
<keyword evidence="5" id="KW-0175">Coiled coil</keyword>
<comment type="caution">
    <text evidence="8">The sequence shown here is derived from an EMBL/GenBank/DDBJ whole genome shotgun (WGS) entry which is preliminary data.</text>
</comment>
<evidence type="ECO:0000259" key="6">
    <source>
        <dbReference type="Pfam" id="PF01258"/>
    </source>
</evidence>
<evidence type="ECO:0000256" key="5">
    <source>
        <dbReference type="SAM" id="Coils"/>
    </source>
</evidence>
<dbReference type="Proteomes" id="UP000005695">
    <property type="component" value="Unassembled WGS sequence"/>
</dbReference>
<keyword evidence="3" id="KW-0862">Zinc</keyword>
<dbReference type="InterPro" id="IPR000962">
    <property type="entry name" value="Znf_DskA_TraR"/>
</dbReference>
<keyword evidence="9" id="KW-1185">Reference proteome</keyword>
<feature type="zinc finger region" description="dksA C4-type" evidence="4">
    <location>
        <begin position="99"/>
        <end position="123"/>
    </location>
</feature>
<dbReference type="SUPFAM" id="SSF109635">
    <property type="entry name" value="DnaK suppressor protein DksA, alpha-hairpin domain"/>
    <property type="match status" value="1"/>
</dbReference>